<gene>
    <name evidence="3" type="ORF">RchiOBHm_Chr2g0166831</name>
</gene>
<organism evidence="3 4">
    <name type="scientific">Rosa chinensis</name>
    <name type="common">China rose</name>
    <dbReference type="NCBI Taxonomy" id="74649"/>
    <lineage>
        <taxon>Eukaryota</taxon>
        <taxon>Viridiplantae</taxon>
        <taxon>Streptophyta</taxon>
        <taxon>Embryophyta</taxon>
        <taxon>Tracheophyta</taxon>
        <taxon>Spermatophyta</taxon>
        <taxon>Magnoliopsida</taxon>
        <taxon>eudicotyledons</taxon>
        <taxon>Gunneridae</taxon>
        <taxon>Pentapetalae</taxon>
        <taxon>rosids</taxon>
        <taxon>fabids</taxon>
        <taxon>Rosales</taxon>
        <taxon>Rosaceae</taxon>
        <taxon>Rosoideae</taxon>
        <taxon>Rosoideae incertae sedis</taxon>
        <taxon>Rosa</taxon>
    </lineage>
</organism>
<keyword evidence="1" id="KW-0812">Transmembrane</keyword>
<dbReference type="AlphaFoldDB" id="A0A2P6S469"/>
<feature type="transmembrane region" description="Helical" evidence="1">
    <location>
        <begin position="42"/>
        <end position="62"/>
    </location>
</feature>
<feature type="signal peptide" evidence="2">
    <location>
        <begin position="1"/>
        <end position="18"/>
    </location>
</feature>
<feature type="chain" id="PRO_5015108691" evidence="2">
    <location>
        <begin position="19"/>
        <end position="113"/>
    </location>
</feature>
<evidence type="ECO:0000313" key="4">
    <source>
        <dbReference type="Proteomes" id="UP000238479"/>
    </source>
</evidence>
<evidence type="ECO:0000313" key="3">
    <source>
        <dbReference type="EMBL" id="PRQ53466.1"/>
    </source>
</evidence>
<comment type="caution">
    <text evidence="3">The sequence shown here is derived from an EMBL/GenBank/DDBJ whole genome shotgun (WGS) entry which is preliminary data.</text>
</comment>
<name>A0A2P6S469_ROSCH</name>
<keyword evidence="1" id="KW-0472">Membrane</keyword>
<keyword evidence="1" id="KW-1133">Transmembrane helix</keyword>
<evidence type="ECO:0000256" key="2">
    <source>
        <dbReference type="SAM" id="SignalP"/>
    </source>
</evidence>
<sequence>MILLALHAFMFSLIGVLGVCLQLKFPDVSTYATAYGTVMMDLIIIETCFYMVSLVVMGILAARNNTDYDRRSDEQNLPLTWKSVPDFRVAHPYFTIRMDCTLLLDHLPFMLRE</sequence>
<reference evidence="3 4" key="1">
    <citation type="journal article" date="2018" name="Nat. Genet.">
        <title>The Rosa genome provides new insights in the design of modern roses.</title>
        <authorList>
            <person name="Bendahmane M."/>
        </authorList>
    </citation>
    <scope>NUCLEOTIDE SEQUENCE [LARGE SCALE GENOMIC DNA]</scope>
    <source>
        <strain evidence="4">cv. Old Blush</strain>
    </source>
</reference>
<dbReference type="EMBL" id="PDCK01000040">
    <property type="protein sequence ID" value="PRQ53466.1"/>
    <property type="molecule type" value="Genomic_DNA"/>
</dbReference>
<keyword evidence="4" id="KW-1185">Reference proteome</keyword>
<accession>A0A2P6S469</accession>
<proteinExistence type="predicted"/>
<evidence type="ECO:0000256" key="1">
    <source>
        <dbReference type="SAM" id="Phobius"/>
    </source>
</evidence>
<dbReference type="Gramene" id="PRQ53466">
    <property type="protein sequence ID" value="PRQ53466"/>
    <property type="gene ID" value="RchiOBHm_Chr2g0166831"/>
</dbReference>
<keyword evidence="2" id="KW-0732">Signal</keyword>
<protein>
    <submittedName>
        <fullName evidence="3">Uncharacterized protein</fullName>
    </submittedName>
</protein>
<dbReference type="Proteomes" id="UP000238479">
    <property type="component" value="Chromosome 2"/>
</dbReference>